<evidence type="ECO:0000256" key="1">
    <source>
        <dbReference type="SAM" id="MobiDB-lite"/>
    </source>
</evidence>
<evidence type="ECO:0000256" key="2">
    <source>
        <dbReference type="SAM" id="SignalP"/>
    </source>
</evidence>
<reference evidence="3 4" key="1">
    <citation type="submission" date="2020-09" db="EMBL/GenBank/DDBJ databases">
        <title>novel species in genus Nocardioides.</title>
        <authorList>
            <person name="Zhang G."/>
        </authorList>
    </citation>
    <scope>NUCLEOTIDE SEQUENCE [LARGE SCALE GENOMIC DNA]</scope>
    <source>
        <strain evidence="3 4">KCTC 39551</strain>
    </source>
</reference>
<dbReference type="PROSITE" id="PS51257">
    <property type="entry name" value="PROKAR_LIPOPROTEIN"/>
    <property type="match status" value="1"/>
</dbReference>
<name>A0ABR8N793_9ACTN</name>
<feature type="compositionally biased region" description="Basic and acidic residues" evidence="1">
    <location>
        <begin position="152"/>
        <end position="165"/>
    </location>
</feature>
<feature type="region of interest" description="Disordered" evidence="1">
    <location>
        <begin position="146"/>
        <end position="171"/>
    </location>
</feature>
<dbReference type="EMBL" id="JACXYZ010000001">
    <property type="protein sequence ID" value="MBD3923422.1"/>
    <property type="molecule type" value="Genomic_DNA"/>
</dbReference>
<feature type="chain" id="PRO_5046304878" evidence="2">
    <location>
        <begin position="30"/>
        <end position="171"/>
    </location>
</feature>
<keyword evidence="4" id="KW-1185">Reference proteome</keyword>
<dbReference type="RefSeq" id="WP_191193293.1">
    <property type="nucleotide sequence ID" value="NZ_JACXYZ010000001.1"/>
</dbReference>
<keyword evidence="2" id="KW-0732">Signal</keyword>
<comment type="caution">
    <text evidence="3">The sequence shown here is derived from an EMBL/GenBank/DDBJ whole genome shotgun (WGS) entry which is preliminary data.</text>
</comment>
<sequence>MRLLPLRLLLALALAVGLGSCGDPDPEQAADDLASMKQAVNAELRDMAAAITGTGLAVERAQGRVESEGMSTYRAEDYKASAVVVGEGAEGEQVDQAATALEEAGWSRTSDGLDASEPWAQLERDDFRTTIGWTKVGERELVLTLDQEGEVEVPKDSEPVERDNSEDIPLD</sequence>
<proteinExistence type="predicted"/>
<evidence type="ECO:0000313" key="3">
    <source>
        <dbReference type="EMBL" id="MBD3923422.1"/>
    </source>
</evidence>
<protein>
    <submittedName>
        <fullName evidence="3">Uncharacterized protein</fullName>
    </submittedName>
</protein>
<feature type="signal peptide" evidence="2">
    <location>
        <begin position="1"/>
        <end position="29"/>
    </location>
</feature>
<dbReference type="Proteomes" id="UP000618818">
    <property type="component" value="Unassembled WGS sequence"/>
</dbReference>
<accession>A0ABR8N793</accession>
<evidence type="ECO:0000313" key="4">
    <source>
        <dbReference type="Proteomes" id="UP000618818"/>
    </source>
</evidence>
<gene>
    <name evidence="3" type="ORF">IEZ26_02215</name>
</gene>
<organism evidence="3 4">
    <name type="scientific">Nocardioides cavernae</name>
    <dbReference type="NCBI Taxonomy" id="1921566"/>
    <lineage>
        <taxon>Bacteria</taxon>
        <taxon>Bacillati</taxon>
        <taxon>Actinomycetota</taxon>
        <taxon>Actinomycetes</taxon>
        <taxon>Propionibacteriales</taxon>
        <taxon>Nocardioidaceae</taxon>
        <taxon>Nocardioides</taxon>
    </lineage>
</organism>